<organism evidence="3 4">
    <name type="scientific">Hericium alpestre</name>
    <dbReference type="NCBI Taxonomy" id="135208"/>
    <lineage>
        <taxon>Eukaryota</taxon>
        <taxon>Fungi</taxon>
        <taxon>Dikarya</taxon>
        <taxon>Basidiomycota</taxon>
        <taxon>Agaricomycotina</taxon>
        <taxon>Agaricomycetes</taxon>
        <taxon>Russulales</taxon>
        <taxon>Hericiaceae</taxon>
        <taxon>Hericium</taxon>
    </lineage>
</organism>
<evidence type="ECO:0000313" key="4">
    <source>
        <dbReference type="Proteomes" id="UP000298061"/>
    </source>
</evidence>
<feature type="chain" id="PRO_5036362592" evidence="1">
    <location>
        <begin position="23"/>
        <end position="48"/>
    </location>
</feature>
<accession>A0A4Z0A972</accession>
<dbReference type="Proteomes" id="UP000298061">
    <property type="component" value="Unassembled WGS sequence"/>
</dbReference>
<dbReference type="EMBL" id="SFCI01000054">
    <property type="protein sequence ID" value="TFY83090.1"/>
    <property type="molecule type" value="Genomic_DNA"/>
</dbReference>
<feature type="signal peptide" evidence="1">
    <location>
        <begin position="1"/>
        <end position="22"/>
    </location>
</feature>
<evidence type="ECO:0000256" key="1">
    <source>
        <dbReference type="SAM" id="SignalP"/>
    </source>
</evidence>
<keyword evidence="4" id="KW-1185">Reference proteome</keyword>
<dbReference type="EMBL" id="SFCI01000799">
    <property type="protein sequence ID" value="TFY77897.1"/>
    <property type="molecule type" value="Genomic_DNA"/>
</dbReference>
<gene>
    <name evidence="2" type="ORF">EWM64_g6120</name>
    <name evidence="3" type="ORF">EWM64_g930</name>
</gene>
<keyword evidence="1" id="KW-0732">Signal</keyword>
<protein>
    <submittedName>
        <fullName evidence="3">Uncharacterized protein</fullName>
    </submittedName>
</protein>
<evidence type="ECO:0000313" key="2">
    <source>
        <dbReference type="EMBL" id="TFY77897.1"/>
    </source>
</evidence>
<name>A0A4Z0A972_9AGAM</name>
<comment type="caution">
    <text evidence="3">The sequence shown here is derived from an EMBL/GenBank/DDBJ whole genome shotgun (WGS) entry which is preliminary data.</text>
</comment>
<reference evidence="3 4" key="1">
    <citation type="submission" date="2019-02" db="EMBL/GenBank/DDBJ databases">
        <title>Genome sequencing of the rare red list fungi Hericium alpestre (H. flagellum).</title>
        <authorList>
            <person name="Buettner E."/>
            <person name="Kellner H."/>
        </authorList>
    </citation>
    <scope>NUCLEOTIDE SEQUENCE [LARGE SCALE GENOMIC DNA]</scope>
    <source>
        <strain evidence="3 4">DSM 108284</strain>
    </source>
</reference>
<sequence>MQLPSSIFFVLASQSVFVAASASNKLISRENALAARNAEWMSWSHLSL</sequence>
<evidence type="ECO:0000313" key="3">
    <source>
        <dbReference type="EMBL" id="TFY83090.1"/>
    </source>
</evidence>
<dbReference type="AlphaFoldDB" id="A0A4Z0A972"/>
<proteinExistence type="predicted"/>